<name>A0AAV3PT63_LITER</name>
<dbReference type="AlphaFoldDB" id="A0AAV3PT63"/>
<proteinExistence type="predicted"/>
<sequence length="121" mass="13360">MAEPSEGSEKDEMTEPSEDLEKDEMAGSSETTEKDDMARPSEAVEKDKMVASSEGFGEAGPRSIASAKSTKEDIDALREELKLEKDTKQLVKLSDIRIKLAHYESDSTWQKAILLCIVGHL</sequence>
<evidence type="ECO:0000313" key="2">
    <source>
        <dbReference type="EMBL" id="GAA0154919.1"/>
    </source>
</evidence>
<dbReference type="EMBL" id="BAABME010002501">
    <property type="protein sequence ID" value="GAA0154919.1"/>
    <property type="molecule type" value="Genomic_DNA"/>
</dbReference>
<evidence type="ECO:0000256" key="1">
    <source>
        <dbReference type="SAM" id="MobiDB-lite"/>
    </source>
</evidence>
<feature type="region of interest" description="Disordered" evidence="1">
    <location>
        <begin position="1"/>
        <end position="71"/>
    </location>
</feature>
<feature type="compositionally biased region" description="Basic and acidic residues" evidence="1">
    <location>
        <begin position="31"/>
        <end position="49"/>
    </location>
</feature>
<dbReference type="Proteomes" id="UP001454036">
    <property type="component" value="Unassembled WGS sequence"/>
</dbReference>
<gene>
    <name evidence="2" type="ORF">LIER_12763</name>
</gene>
<comment type="caution">
    <text evidence="2">The sequence shown here is derived from an EMBL/GenBank/DDBJ whole genome shotgun (WGS) entry which is preliminary data.</text>
</comment>
<evidence type="ECO:0000313" key="3">
    <source>
        <dbReference type="Proteomes" id="UP001454036"/>
    </source>
</evidence>
<keyword evidence="3" id="KW-1185">Reference proteome</keyword>
<reference evidence="2 3" key="1">
    <citation type="submission" date="2024-01" db="EMBL/GenBank/DDBJ databases">
        <title>The complete chloroplast genome sequence of Lithospermum erythrorhizon: insights into the phylogenetic relationship among Boraginaceae species and the maternal lineages of purple gromwells.</title>
        <authorList>
            <person name="Okada T."/>
            <person name="Watanabe K."/>
        </authorList>
    </citation>
    <scope>NUCLEOTIDE SEQUENCE [LARGE SCALE GENOMIC DNA]</scope>
</reference>
<protein>
    <submittedName>
        <fullName evidence="2">Uncharacterized protein</fullName>
    </submittedName>
</protein>
<organism evidence="2 3">
    <name type="scientific">Lithospermum erythrorhizon</name>
    <name type="common">Purple gromwell</name>
    <name type="synonym">Lithospermum officinale var. erythrorhizon</name>
    <dbReference type="NCBI Taxonomy" id="34254"/>
    <lineage>
        <taxon>Eukaryota</taxon>
        <taxon>Viridiplantae</taxon>
        <taxon>Streptophyta</taxon>
        <taxon>Embryophyta</taxon>
        <taxon>Tracheophyta</taxon>
        <taxon>Spermatophyta</taxon>
        <taxon>Magnoliopsida</taxon>
        <taxon>eudicotyledons</taxon>
        <taxon>Gunneridae</taxon>
        <taxon>Pentapetalae</taxon>
        <taxon>asterids</taxon>
        <taxon>lamiids</taxon>
        <taxon>Boraginales</taxon>
        <taxon>Boraginaceae</taxon>
        <taxon>Boraginoideae</taxon>
        <taxon>Lithospermeae</taxon>
        <taxon>Lithospermum</taxon>
    </lineage>
</organism>
<accession>A0AAV3PT63</accession>